<proteinExistence type="inferred from homology"/>
<feature type="signal peptide" evidence="5">
    <location>
        <begin position="1"/>
        <end position="22"/>
    </location>
</feature>
<keyword evidence="5" id="KW-0449">Lipoprotein</keyword>
<dbReference type="CDD" id="cd13586">
    <property type="entry name" value="PBP2_Maltose_binding_like"/>
    <property type="match status" value="1"/>
</dbReference>
<dbReference type="GO" id="GO:0042956">
    <property type="term" value="P:maltodextrin transmembrane transport"/>
    <property type="evidence" value="ECO:0007669"/>
    <property type="project" value="TreeGrafter"/>
</dbReference>
<dbReference type="AlphaFoldDB" id="A0A926KMZ6"/>
<dbReference type="GO" id="GO:0015144">
    <property type="term" value="F:carbohydrate transmembrane transporter activity"/>
    <property type="evidence" value="ECO:0007669"/>
    <property type="project" value="InterPro"/>
</dbReference>
<keyword evidence="7" id="KW-1185">Reference proteome</keyword>
<dbReference type="InterPro" id="IPR006060">
    <property type="entry name" value="Maltose/Cyclodextrin-bd"/>
</dbReference>
<dbReference type="PRINTS" id="PR00181">
    <property type="entry name" value="MALTOSEBP"/>
</dbReference>
<evidence type="ECO:0000256" key="1">
    <source>
        <dbReference type="ARBA" id="ARBA00008520"/>
    </source>
</evidence>
<dbReference type="Gene3D" id="3.40.190.10">
    <property type="entry name" value="Periplasmic binding protein-like II"/>
    <property type="match status" value="2"/>
</dbReference>
<evidence type="ECO:0000256" key="4">
    <source>
        <dbReference type="ARBA" id="ARBA00022729"/>
    </source>
</evidence>
<comment type="similarity">
    <text evidence="1 5">Belongs to the bacterial solute-binding protein 1 family.</text>
</comment>
<dbReference type="GO" id="GO:0015768">
    <property type="term" value="P:maltose transport"/>
    <property type="evidence" value="ECO:0007669"/>
    <property type="project" value="TreeGrafter"/>
</dbReference>
<protein>
    <recommendedName>
        <fullName evidence="5">Maltodextrin-binding protein</fullName>
    </recommendedName>
</protein>
<dbReference type="PROSITE" id="PS51257">
    <property type="entry name" value="PROKAR_LIPOPROTEIN"/>
    <property type="match status" value="1"/>
</dbReference>
<evidence type="ECO:0000256" key="2">
    <source>
        <dbReference type="ARBA" id="ARBA00022448"/>
    </source>
</evidence>
<dbReference type="PANTHER" id="PTHR30061">
    <property type="entry name" value="MALTOSE-BINDING PERIPLASMIC PROTEIN"/>
    <property type="match status" value="1"/>
</dbReference>
<comment type="caution">
    <text evidence="6">The sequence shown here is derived from an EMBL/GenBank/DDBJ whole genome shotgun (WGS) entry which is preliminary data.</text>
</comment>
<dbReference type="InterPro" id="IPR006059">
    <property type="entry name" value="SBP"/>
</dbReference>
<feature type="chain" id="PRO_5039756360" description="Maltodextrin-binding protein" evidence="5">
    <location>
        <begin position="23"/>
        <end position="440"/>
    </location>
</feature>
<dbReference type="RefSeq" id="WP_188173852.1">
    <property type="nucleotide sequence ID" value="NZ_JACVVD010000002.1"/>
</dbReference>
<comment type="subcellular location">
    <subcellularLocation>
        <location evidence="5">Cell membrane</location>
        <topology evidence="5">Lipid-anchor</topology>
    </subcellularLocation>
</comment>
<dbReference type="Pfam" id="PF13416">
    <property type="entry name" value="SBP_bac_8"/>
    <property type="match status" value="1"/>
</dbReference>
<organism evidence="6 7">
    <name type="scientific">Paenibacillus sedimenti</name>
    <dbReference type="NCBI Taxonomy" id="2770274"/>
    <lineage>
        <taxon>Bacteria</taxon>
        <taxon>Bacillati</taxon>
        <taxon>Bacillota</taxon>
        <taxon>Bacilli</taxon>
        <taxon>Bacillales</taxon>
        <taxon>Paenibacillaceae</taxon>
        <taxon>Paenibacillus</taxon>
    </lineage>
</organism>
<keyword evidence="4 5" id="KW-0732">Signal</keyword>
<reference evidence="6" key="1">
    <citation type="submission" date="2020-09" db="EMBL/GenBank/DDBJ databases">
        <title>Draft Genome Sequence of Paenibacillus sp. WST5.</title>
        <authorList>
            <person name="Bao Z."/>
        </authorList>
    </citation>
    <scope>NUCLEOTIDE SEQUENCE</scope>
    <source>
        <strain evidence="6">WST5</strain>
    </source>
</reference>
<evidence type="ECO:0000256" key="3">
    <source>
        <dbReference type="ARBA" id="ARBA00022597"/>
    </source>
</evidence>
<gene>
    <name evidence="6" type="ORF">ICC18_08195</name>
</gene>
<dbReference type="EMBL" id="JACVVD010000002">
    <property type="protein sequence ID" value="MBD0380088.1"/>
    <property type="molecule type" value="Genomic_DNA"/>
</dbReference>
<dbReference type="Proteomes" id="UP000650466">
    <property type="component" value="Unassembled WGS sequence"/>
</dbReference>
<keyword evidence="2 5" id="KW-0813">Transport</keyword>
<keyword evidence="5" id="KW-1003">Cell membrane</keyword>
<dbReference type="GO" id="GO:0055052">
    <property type="term" value="C:ATP-binding cassette (ABC) transporter complex, substrate-binding subunit-containing"/>
    <property type="evidence" value="ECO:0007669"/>
    <property type="project" value="TreeGrafter"/>
</dbReference>
<dbReference type="GO" id="GO:1901982">
    <property type="term" value="F:maltose binding"/>
    <property type="evidence" value="ECO:0007669"/>
    <property type="project" value="TreeGrafter"/>
</dbReference>
<name>A0A926KMZ6_9BACL</name>
<dbReference type="SUPFAM" id="SSF53850">
    <property type="entry name" value="Periplasmic binding protein-like II"/>
    <property type="match status" value="1"/>
</dbReference>
<evidence type="ECO:0000256" key="5">
    <source>
        <dbReference type="RuleBase" id="RU365005"/>
    </source>
</evidence>
<keyword evidence="3 5" id="KW-0762">Sugar transport</keyword>
<evidence type="ECO:0000313" key="7">
    <source>
        <dbReference type="Proteomes" id="UP000650466"/>
    </source>
</evidence>
<accession>A0A926KMZ6</accession>
<keyword evidence="5" id="KW-0472">Membrane</keyword>
<evidence type="ECO:0000313" key="6">
    <source>
        <dbReference type="EMBL" id="MBD0380088.1"/>
    </source>
</evidence>
<sequence length="440" mass="47021">MKLSKSMSMFAAVTVVAMSVTACSSGSKPAETTKPAETAAAGDATAATAASPAAGGTAELKPEAGAKLKIWDSKDERAFTDEMIKEFTAKYNVPVELEELAPPNVVTRLQTDGPTGLAADVMIFPHDHVGRAVAGELLLPNDVFGDVTKKENTESAIQGISYENVLFGYPRAAETYALYYNKDLVKEAPKSFDDVIAFSKTFNKDGKYGIMWETGNFYFNYPFIASSGGYLFGKNGTDKNDIGINNDGAVASMKVYASLKQVLPVKSADITADIKRGKFTGGEVAMDINGPWELAGYKKALGDKLGVADIPTIAGKPAVSFSGIKAWYVSSFTKYPNAAKLFARFASTKDAQLKLNKLVGSVPTNKDAQNDPQIKNDPYVSGFVGQFNHSVPMPSIPEMNNVWAPAGAALTEVWDNGKDPKTVLDNAVTQIKDLNNGAKK</sequence>
<dbReference type="PANTHER" id="PTHR30061:SF50">
    <property type="entry name" value="MALTOSE_MALTODEXTRIN-BINDING PERIPLASMIC PROTEIN"/>
    <property type="match status" value="1"/>
</dbReference>